<evidence type="ECO:0000259" key="7">
    <source>
        <dbReference type="PROSITE" id="PS51462"/>
    </source>
</evidence>
<dbReference type="eggNOG" id="COG0494">
    <property type="taxonomic scope" value="Bacteria"/>
</dbReference>
<evidence type="ECO:0000256" key="2">
    <source>
        <dbReference type="ARBA" id="ARBA00001946"/>
    </source>
</evidence>
<evidence type="ECO:0000313" key="9">
    <source>
        <dbReference type="Proteomes" id="UP000004754"/>
    </source>
</evidence>
<dbReference type="STRING" id="887929.HMP0721_0484"/>
<proteinExistence type="predicted"/>
<evidence type="ECO:0000256" key="1">
    <source>
        <dbReference type="ARBA" id="ARBA00001936"/>
    </source>
</evidence>
<dbReference type="GO" id="GO:0010945">
    <property type="term" value="F:coenzyme A diphosphatase activity"/>
    <property type="evidence" value="ECO:0007669"/>
    <property type="project" value="InterPro"/>
</dbReference>
<evidence type="ECO:0000256" key="4">
    <source>
        <dbReference type="ARBA" id="ARBA00022801"/>
    </source>
</evidence>
<dbReference type="Gene3D" id="3.90.79.10">
    <property type="entry name" value="Nucleoside Triphosphate Pyrophosphohydrolase"/>
    <property type="match status" value="1"/>
</dbReference>
<comment type="caution">
    <text evidence="8">The sequence shown here is derived from an EMBL/GenBank/DDBJ whole genome shotgun (WGS) entry which is preliminary data.</text>
</comment>
<gene>
    <name evidence="8" type="ORF">HMP0721_0484</name>
</gene>
<dbReference type="Pfam" id="PF00293">
    <property type="entry name" value="NUDIX"/>
    <property type="match status" value="1"/>
</dbReference>
<keyword evidence="4 8" id="KW-0378">Hydrolase</keyword>
<keyword evidence="5" id="KW-0460">Magnesium</keyword>
<accession>E6MEQ1</accession>
<dbReference type="CDD" id="cd03426">
    <property type="entry name" value="NUDIX_CoAse_Nudt7"/>
    <property type="match status" value="1"/>
</dbReference>
<dbReference type="InterPro" id="IPR045121">
    <property type="entry name" value="CoAse"/>
</dbReference>
<reference evidence="8 9" key="1">
    <citation type="submission" date="2010-12" db="EMBL/GenBank/DDBJ databases">
        <authorList>
            <person name="Muzny D."/>
            <person name="Qin X."/>
            <person name="Deng J."/>
            <person name="Jiang H."/>
            <person name="Liu Y."/>
            <person name="Qu J."/>
            <person name="Song X.-Z."/>
            <person name="Zhang L."/>
            <person name="Thornton R."/>
            <person name="Coyle M."/>
            <person name="Francisco L."/>
            <person name="Jackson L."/>
            <person name="Javaid M."/>
            <person name="Korchina V."/>
            <person name="Kovar C."/>
            <person name="Mata R."/>
            <person name="Mathew T."/>
            <person name="Ngo R."/>
            <person name="Nguyen L."/>
            <person name="Nguyen N."/>
            <person name="Okwuonu G."/>
            <person name="Ongeri F."/>
            <person name="Pham C."/>
            <person name="Simmons D."/>
            <person name="Wilczek-Boney K."/>
            <person name="Hale W."/>
            <person name="Jakkamsetti A."/>
            <person name="Pham P."/>
            <person name="Ruth R."/>
            <person name="San Lucas F."/>
            <person name="Warren J."/>
            <person name="Zhang J."/>
            <person name="Zhao Z."/>
            <person name="Zhou C."/>
            <person name="Zhu D."/>
            <person name="Lee S."/>
            <person name="Bess C."/>
            <person name="Blankenburg K."/>
            <person name="Forbes L."/>
            <person name="Fu Q."/>
            <person name="Gubbala S."/>
            <person name="Hirani K."/>
            <person name="Jayaseelan J.C."/>
            <person name="Lara F."/>
            <person name="Munidasa M."/>
            <person name="Palculict T."/>
            <person name="Patil S."/>
            <person name="Pu L.-L."/>
            <person name="Saada N."/>
            <person name="Tang L."/>
            <person name="Weissenberger G."/>
            <person name="Zhu Y."/>
            <person name="Hemphill L."/>
            <person name="Shang Y."/>
            <person name="Youmans B."/>
            <person name="Ayvaz T."/>
            <person name="Ross M."/>
            <person name="Santibanez J."/>
            <person name="Aqrawi P."/>
            <person name="Gross S."/>
            <person name="Joshi V."/>
            <person name="Fowler G."/>
            <person name="Nazareth L."/>
            <person name="Reid J."/>
            <person name="Worley K."/>
            <person name="Petrosino J."/>
            <person name="Highlander S."/>
            <person name="Gibbs R."/>
        </authorList>
    </citation>
    <scope>NUCLEOTIDE SEQUENCE [LARGE SCALE GENOMIC DNA]</scope>
    <source>
        <strain evidence="8 9">ATCC 23263</strain>
    </source>
</reference>
<dbReference type="PANTHER" id="PTHR12992:SF11">
    <property type="entry name" value="MITOCHONDRIAL COENZYME A DIPHOSPHATASE NUDT8"/>
    <property type="match status" value="1"/>
</dbReference>
<dbReference type="AlphaFoldDB" id="E6MEQ1"/>
<keyword evidence="9" id="KW-1185">Reference proteome</keyword>
<dbReference type="InterPro" id="IPR000086">
    <property type="entry name" value="NUDIX_hydrolase_dom"/>
</dbReference>
<organism evidence="8 9">
    <name type="scientific">Pseudoramibacter alactolyticus ATCC 23263</name>
    <dbReference type="NCBI Taxonomy" id="887929"/>
    <lineage>
        <taxon>Bacteria</taxon>
        <taxon>Bacillati</taxon>
        <taxon>Bacillota</taxon>
        <taxon>Clostridia</taxon>
        <taxon>Eubacteriales</taxon>
        <taxon>Eubacteriaceae</taxon>
        <taxon>Pseudoramibacter</taxon>
    </lineage>
</organism>
<dbReference type="SUPFAM" id="SSF55811">
    <property type="entry name" value="Nudix"/>
    <property type="match status" value="1"/>
</dbReference>
<evidence type="ECO:0000256" key="5">
    <source>
        <dbReference type="ARBA" id="ARBA00022842"/>
    </source>
</evidence>
<dbReference type="PROSITE" id="PS51462">
    <property type="entry name" value="NUDIX"/>
    <property type="match status" value="1"/>
</dbReference>
<dbReference type="HOGENOM" id="CLU_040940_5_2_9"/>
<dbReference type="RefSeq" id="WP_006597903.1">
    <property type="nucleotide sequence ID" value="NZ_GL622359.1"/>
</dbReference>
<sequence>MKQEQSFINTDQWLQTIKDKWRHRTPGYLSRIRHGTAAVVIPLIETDRGVEILYEVRSDALMTQPGEVSFPGGKIEAGEKPEAAAVRETMEELMIEQDQIEILAPMDGENGPSGAPIWPFVGMLRDFEGTFSKDEVDHLFSIPINWFLKHEPLKHKAAMVTLTDPDFPYDLLPGGRDYQFKKRYRDILFYQTEEAVIWGVTAQMTYSFVQFLKSKNMV</sequence>
<dbReference type="OrthoDB" id="9802805at2"/>
<evidence type="ECO:0000256" key="6">
    <source>
        <dbReference type="ARBA" id="ARBA00023211"/>
    </source>
</evidence>
<dbReference type="GO" id="GO:0046872">
    <property type="term" value="F:metal ion binding"/>
    <property type="evidence" value="ECO:0007669"/>
    <property type="project" value="UniProtKB-KW"/>
</dbReference>
<feature type="domain" description="Nudix hydrolase" evidence="7">
    <location>
        <begin position="34"/>
        <end position="165"/>
    </location>
</feature>
<name>E6MEQ1_9FIRM</name>
<comment type="cofactor">
    <cofactor evidence="1">
        <name>Mn(2+)</name>
        <dbReference type="ChEBI" id="CHEBI:29035"/>
    </cofactor>
</comment>
<dbReference type="EMBL" id="AEQN01000007">
    <property type="protein sequence ID" value="EFV02576.1"/>
    <property type="molecule type" value="Genomic_DNA"/>
</dbReference>
<comment type="cofactor">
    <cofactor evidence="2">
        <name>Mg(2+)</name>
        <dbReference type="ChEBI" id="CHEBI:18420"/>
    </cofactor>
</comment>
<evidence type="ECO:0000313" key="8">
    <source>
        <dbReference type="EMBL" id="EFV02576.1"/>
    </source>
</evidence>
<evidence type="ECO:0000256" key="3">
    <source>
        <dbReference type="ARBA" id="ARBA00022723"/>
    </source>
</evidence>
<protein>
    <submittedName>
        <fullName evidence="8">Hydrolase, NUDIX family</fullName>
    </submittedName>
</protein>
<keyword evidence="6" id="KW-0464">Manganese</keyword>
<keyword evidence="3" id="KW-0479">Metal-binding</keyword>
<dbReference type="InterPro" id="IPR015797">
    <property type="entry name" value="NUDIX_hydrolase-like_dom_sf"/>
</dbReference>
<dbReference type="Proteomes" id="UP000004754">
    <property type="component" value="Unassembled WGS sequence"/>
</dbReference>
<dbReference type="PANTHER" id="PTHR12992">
    <property type="entry name" value="NUDIX HYDROLASE"/>
    <property type="match status" value="1"/>
</dbReference>